<evidence type="ECO:0000313" key="1">
    <source>
        <dbReference type="EMBL" id="WXB96347.1"/>
    </source>
</evidence>
<dbReference type="Pfam" id="PF13113">
    <property type="entry name" value="DUF3970"/>
    <property type="match status" value="1"/>
</dbReference>
<organism evidence="1 2">
    <name type="scientific">Metabacillus sediminis</name>
    <dbReference type="NCBI Taxonomy" id="3117746"/>
    <lineage>
        <taxon>Bacteria</taxon>
        <taxon>Bacillati</taxon>
        <taxon>Bacillota</taxon>
        <taxon>Bacilli</taxon>
        <taxon>Bacillales</taxon>
        <taxon>Bacillaceae</taxon>
        <taxon>Metabacillus</taxon>
    </lineage>
</organism>
<sequence length="63" mass="7512">MAQIRIMGNKEELDAIIQSFEKNYTVTYTSKEYGRTNPKYKYSKDQRIYLDLKLKSQSLGEQR</sequence>
<dbReference type="RefSeq" id="WP_035413469.1">
    <property type="nucleotide sequence ID" value="NZ_CP147407.1"/>
</dbReference>
<accession>A0ABZ2NFL3</accession>
<keyword evidence="2" id="KW-1185">Reference proteome</keyword>
<proteinExistence type="predicted"/>
<dbReference type="EMBL" id="CP147407">
    <property type="protein sequence ID" value="WXB96347.1"/>
    <property type="molecule type" value="Genomic_DNA"/>
</dbReference>
<dbReference type="Proteomes" id="UP001377337">
    <property type="component" value="Chromosome"/>
</dbReference>
<reference evidence="1 2" key="1">
    <citation type="submission" date="2024-02" db="EMBL/GenBank/DDBJ databases">
        <title>Seven novel Bacillus-like species.</title>
        <authorList>
            <person name="Liu G."/>
        </authorList>
    </citation>
    <scope>NUCLEOTIDE SEQUENCE [LARGE SCALE GENOMIC DNA]</scope>
    <source>
        <strain evidence="1 2">FJAT-52054</strain>
    </source>
</reference>
<protein>
    <submittedName>
        <fullName evidence="1">YvzF family protein</fullName>
    </submittedName>
</protein>
<evidence type="ECO:0000313" key="2">
    <source>
        <dbReference type="Proteomes" id="UP001377337"/>
    </source>
</evidence>
<name>A0ABZ2NFL3_9BACI</name>
<dbReference type="InterPro" id="IPR025088">
    <property type="entry name" value="DUF3970"/>
</dbReference>
<gene>
    <name evidence="1" type="ORF">WCV65_17690</name>
</gene>